<evidence type="ECO:0000256" key="3">
    <source>
        <dbReference type="ARBA" id="ARBA00023125"/>
    </source>
</evidence>
<comment type="caution">
    <text evidence="6">The sequence shown here is derived from an EMBL/GenBank/DDBJ whole genome shotgun (WGS) entry which is preliminary data.</text>
</comment>
<comment type="similarity">
    <text evidence="1">Belongs to the LysR transcriptional regulatory family.</text>
</comment>
<evidence type="ECO:0000256" key="2">
    <source>
        <dbReference type="ARBA" id="ARBA00023015"/>
    </source>
</evidence>
<dbReference type="InterPro" id="IPR000847">
    <property type="entry name" value="LysR_HTH_N"/>
</dbReference>
<keyword evidence="2" id="KW-0805">Transcription regulation</keyword>
<protein>
    <submittedName>
        <fullName evidence="6">LysR family transcriptional regulator</fullName>
    </submittedName>
</protein>
<dbReference type="GO" id="GO:0003700">
    <property type="term" value="F:DNA-binding transcription factor activity"/>
    <property type="evidence" value="ECO:0007669"/>
    <property type="project" value="InterPro"/>
</dbReference>
<dbReference type="Proteomes" id="UP000565205">
    <property type="component" value="Unassembled WGS sequence"/>
</dbReference>
<organism evidence="6 7">
    <name type="scientific">Endobacter medicaginis</name>
    <dbReference type="NCBI Taxonomy" id="1181271"/>
    <lineage>
        <taxon>Bacteria</taxon>
        <taxon>Pseudomonadati</taxon>
        <taxon>Pseudomonadota</taxon>
        <taxon>Alphaproteobacteria</taxon>
        <taxon>Acetobacterales</taxon>
        <taxon>Acetobacteraceae</taxon>
        <taxon>Endobacter</taxon>
    </lineage>
</organism>
<dbReference type="Gene3D" id="1.10.10.10">
    <property type="entry name" value="Winged helix-like DNA-binding domain superfamily/Winged helix DNA-binding domain"/>
    <property type="match status" value="1"/>
</dbReference>
<dbReference type="RefSeq" id="WP_176624820.1">
    <property type="nucleotide sequence ID" value="NZ_JABXXQ010000242.1"/>
</dbReference>
<evidence type="ECO:0000313" key="7">
    <source>
        <dbReference type="Proteomes" id="UP000565205"/>
    </source>
</evidence>
<dbReference type="SUPFAM" id="SSF46785">
    <property type="entry name" value="Winged helix' DNA-binding domain"/>
    <property type="match status" value="1"/>
</dbReference>
<feature type="domain" description="HTH lysR-type" evidence="5">
    <location>
        <begin position="6"/>
        <end position="52"/>
    </location>
</feature>
<evidence type="ECO:0000313" key="6">
    <source>
        <dbReference type="EMBL" id="NVN30904.1"/>
    </source>
</evidence>
<dbReference type="AlphaFoldDB" id="A0A850NPR9"/>
<dbReference type="InterPro" id="IPR036390">
    <property type="entry name" value="WH_DNA-bd_sf"/>
</dbReference>
<name>A0A850NPR9_9PROT</name>
<keyword evidence="3" id="KW-0238">DNA-binding</keyword>
<proteinExistence type="inferred from homology"/>
<dbReference type="InterPro" id="IPR036388">
    <property type="entry name" value="WH-like_DNA-bd_sf"/>
</dbReference>
<dbReference type="PANTHER" id="PTHR30118">
    <property type="entry name" value="HTH-TYPE TRANSCRIPTIONAL REGULATOR LEUO-RELATED"/>
    <property type="match status" value="1"/>
</dbReference>
<dbReference type="EMBL" id="JABXXQ010000242">
    <property type="protein sequence ID" value="NVN30904.1"/>
    <property type="molecule type" value="Genomic_DNA"/>
</dbReference>
<evidence type="ECO:0000256" key="4">
    <source>
        <dbReference type="ARBA" id="ARBA00023163"/>
    </source>
</evidence>
<accession>A0A850NPR9</accession>
<gene>
    <name evidence="6" type="ORF">HUK83_11245</name>
</gene>
<dbReference type="PANTHER" id="PTHR30118:SF15">
    <property type="entry name" value="TRANSCRIPTIONAL REGULATORY PROTEIN"/>
    <property type="match status" value="1"/>
</dbReference>
<evidence type="ECO:0000256" key="1">
    <source>
        <dbReference type="ARBA" id="ARBA00009437"/>
    </source>
</evidence>
<dbReference type="Pfam" id="PF00126">
    <property type="entry name" value="HTH_1"/>
    <property type="match status" value="1"/>
</dbReference>
<sequence length="52" mass="5396">MAADDPDLNLLAALDVLLEEASVTAAARRLGLSVSAMSRTLTRLRAVTGDAL</sequence>
<dbReference type="PROSITE" id="PS50931">
    <property type="entry name" value="HTH_LYSR"/>
    <property type="match status" value="1"/>
</dbReference>
<feature type="non-terminal residue" evidence="6">
    <location>
        <position position="52"/>
    </location>
</feature>
<reference evidence="6 7" key="1">
    <citation type="submission" date="2020-06" db="EMBL/GenBank/DDBJ databases">
        <title>Description of novel acetic acid bacteria.</title>
        <authorList>
            <person name="Sombolestani A."/>
        </authorList>
    </citation>
    <scope>NUCLEOTIDE SEQUENCE [LARGE SCALE GENOMIC DNA]</scope>
    <source>
        <strain evidence="6 7">LMG 26838</strain>
    </source>
</reference>
<dbReference type="GO" id="GO:0003677">
    <property type="term" value="F:DNA binding"/>
    <property type="evidence" value="ECO:0007669"/>
    <property type="project" value="UniProtKB-KW"/>
</dbReference>
<keyword evidence="4" id="KW-0804">Transcription</keyword>
<dbReference type="InterPro" id="IPR050389">
    <property type="entry name" value="LysR-type_TF"/>
</dbReference>
<evidence type="ECO:0000259" key="5">
    <source>
        <dbReference type="PROSITE" id="PS50931"/>
    </source>
</evidence>